<dbReference type="GO" id="GO:0016042">
    <property type="term" value="P:lipid catabolic process"/>
    <property type="evidence" value="ECO:0007669"/>
    <property type="project" value="UniProtKB-KW"/>
</dbReference>
<dbReference type="PANTHER" id="PTHR43856:SF1">
    <property type="entry name" value="MITOCHONDRIAL CARDIOLIPIN HYDROLASE"/>
    <property type="match status" value="1"/>
</dbReference>
<reference evidence="6 7" key="1">
    <citation type="journal article" date="2019" name="Int. J. Syst. Evol. Microbiol.">
        <title>The Global Catalogue of Microorganisms (GCM) 10K type strain sequencing project: providing services to taxonomists for standard genome sequencing and annotation.</title>
        <authorList>
            <consortium name="The Broad Institute Genomics Platform"/>
            <consortium name="The Broad Institute Genome Sequencing Center for Infectious Disease"/>
            <person name="Wu L."/>
            <person name="Ma J."/>
        </authorList>
    </citation>
    <scope>NUCLEOTIDE SEQUENCE [LARGE SCALE GENOMIC DNA]</scope>
    <source>
        <strain evidence="6 7">CGMCC 1.10387</strain>
    </source>
</reference>
<dbReference type="SMART" id="SM00155">
    <property type="entry name" value="PLDc"/>
    <property type="match status" value="2"/>
</dbReference>
<dbReference type="EMBL" id="JBHUDP010000001">
    <property type="protein sequence ID" value="MFD1684685.1"/>
    <property type="molecule type" value="Genomic_DNA"/>
</dbReference>
<sequence>MPADRLTERAAAGRARRTDRAAPPRSHRVAVLACLVLVVSVTALGGVSVAGAVEGSGSAVGAATEAAGSSGPDSGPRIVAVFPDPVAEGDAGEYVVVDAAGASNLTLSDGESTVSVPPDGVVALSETPNATRRLVDVPVAEAGLYLSNGGEELILRRGDRVLDRLEYDRAAAGERLNATSGRWTPRGLSPRPVVATGPATATAFTLPDAPDVPIETLEDADERILLAGYTFSSARVADALLAAADRGVRVRVLLEGGPVGGMTTAQREQLDRLVAGGVEVRVIDGPHARFAFHHPKYAVADDDALVLTENWKPSGTGGRDSRGWGVRVHSGGTADELAAVFAHDADGIDAVPWRRHRANSSFVEASPATGSFDSRFQPESVAVTDVRVLTAPGNAGGAVRGSIEDADHRIDVLSPRLDAEGGFFAALVAPADRGVRVRILLSNAWYDEESNRAVVERATRLGERGVPIEARIARPGGRFGKVHAKGAVVDGETVLVGSLNWNAHATTENREVVLALDGSEPAAYYGETFAADWERAAGDAGGGTDWKTKTTLALGALSGVALAGLALRRTVRFE</sequence>
<feature type="region of interest" description="Disordered" evidence="4">
    <location>
        <begin position="1"/>
        <end position="23"/>
    </location>
</feature>
<dbReference type="CDD" id="cd09128">
    <property type="entry name" value="PLDc_unchar1_2"/>
    <property type="match status" value="1"/>
</dbReference>
<protein>
    <submittedName>
        <fullName evidence="6">Phospholipase D-like domain-containing protein</fullName>
    </submittedName>
</protein>
<dbReference type="PANTHER" id="PTHR43856">
    <property type="entry name" value="CARDIOLIPIN HYDROLASE"/>
    <property type="match status" value="1"/>
</dbReference>
<dbReference type="Pfam" id="PF13091">
    <property type="entry name" value="PLDc_2"/>
    <property type="match status" value="2"/>
</dbReference>
<evidence type="ECO:0000259" key="5">
    <source>
        <dbReference type="PROSITE" id="PS50035"/>
    </source>
</evidence>
<dbReference type="GO" id="GO:0016787">
    <property type="term" value="F:hydrolase activity"/>
    <property type="evidence" value="ECO:0007669"/>
    <property type="project" value="UniProtKB-KW"/>
</dbReference>
<accession>A0ABD6DRY3</accession>
<proteinExistence type="predicted"/>
<organism evidence="6 7">
    <name type="scientific">Halobellus litoreus</name>
    <dbReference type="NCBI Taxonomy" id="755310"/>
    <lineage>
        <taxon>Archaea</taxon>
        <taxon>Methanobacteriati</taxon>
        <taxon>Methanobacteriota</taxon>
        <taxon>Stenosarchaea group</taxon>
        <taxon>Halobacteria</taxon>
        <taxon>Halobacteriales</taxon>
        <taxon>Haloferacaceae</taxon>
        <taxon>Halobellus</taxon>
    </lineage>
</organism>
<gene>
    <name evidence="6" type="ORF">ACFSAS_03560</name>
</gene>
<dbReference type="InterPro" id="IPR025202">
    <property type="entry name" value="PLD-like_dom"/>
</dbReference>
<dbReference type="AlphaFoldDB" id="A0ABD6DRY3"/>
<dbReference type="Proteomes" id="UP001597092">
    <property type="component" value="Unassembled WGS sequence"/>
</dbReference>
<evidence type="ECO:0000313" key="7">
    <source>
        <dbReference type="Proteomes" id="UP001597092"/>
    </source>
</evidence>
<evidence type="ECO:0000256" key="3">
    <source>
        <dbReference type="ARBA" id="ARBA00023098"/>
    </source>
</evidence>
<evidence type="ECO:0000313" key="6">
    <source>
        <dbReference type="EMBL" id="MFD1684685.1"/>
    </source>
</evidence>
<evidence type="ECO:0000256" key="2">
    <source>
        <dbReference type="ARBA" id="ARBA00022963"/>
    </source>
</evidence>
<keyword evidence="2" id="KW-0442">Lipid degradation</keyword>
<keyword evidence="7" id="KW-1185">Reference proteome</keyword>
<keyword evidence="1" id="KW-0378">Hydrolase</keyword>
<comment type="caution">
    <text evidence="6">The sequence shown here is derived from an EMBL/GenBank/DDBJ whole genome shotgun (WGS) entry which is preliminary data.</text>
</comment>
<evidence type="ECO:0000256" key="1">
    <source>
        <dbReference type="ARBA" id="ARBA00022801"/>
    </source>
</evidence>
<dbReference type="InterPro" id="IPR051406">
    <property type="entry name" value="PLD_domain"/>
</dbReference>
<name>A0ABD6DRY3_9EURY</name>
<evidence type="ECO:0000256" key="4">
    <source>
        <dbReference type="SAM" id="MobiDB-lite"/>
    </source>
</evidence>
<dbReference type="SUPFAM" id="SSF56024">
    <property type="entry name" value="Phospholipase D/nuclease"/>
    <property type="match status" value="2"/>
</dbReference>
<dbReference type="PROSITE" id="PS50035">
    <property type="entry name" value="PLD"/>
    <property type="match status" value="1"/>
</dbReference>
<dbReference type="RefSeq" id="WP_390281532.1">
    <property type="nucleotide sequence ID" value="NZ_JBHUDP010000001.1"/>
</dbReference>
<keyword evidence="3" id="KW-0443">Lipid metabolism</keyword>
<dbReference type="Gene3D" id="3.30.870.10">
    <property type="entry name" value="Endonuclease Chain A"/>
    <property type="match status" value="2"/>
</dbReference>
<dbReference type="InterPro" id="IPR001736">
    <property type="entry name" value="PLipase_D/transphosphatidylase"/>
</dbReference>
<feature type="domain" description="PLD phosphodiesterase" evidence="5">
    <location>
        <begin position="478"/>
        <end position="505"/>
    </location>
</feature>